<proteinExistence type="predicted"/>
<protein>
    <submittedName>
        <fullName evidence="1">Uncharacterized protein</fullName>
    </submittedName>
</protein>
<gene>
    <name evidence="1" type="ORF">RDB_LOCUS166555</name>
</gene>
<sequence length="352" mass="39505">MSSAFSQITSATSEPTLCFTLAEFHQWAAMVGLDTNIKPIPETEAHQKLRDLINLSNQFPIQLTIENSPEFQFIPATLKPIADRLRSALLDVKRSNPTHFSDTVKVEPHILYAIISACEHAQSLIDTGSSEATKRILLNNLLIQLCQTRDDLILNYELERELKLPETQVGDFAVTEIIADVMYLHIPDFRTYGADEALRHAASAIHSNSDNLQVVHCVAGLKQTDSSHQCMMGIISGLYQRIVLDAPGHYIFGIFRFNEVFLQIVAGIWQDNKVHLYDLGQYSIIDPVQLLRFSLVARGIQDLGKLYAQELLDSDERLHAQVMNNPPSRTWVPVCMDEPSQHPGVPNAHQGE</sequence>
<name>A0A8H3HZD6_9AGAM</name>
<accession>A0A8H3HZD6</accession>
<dbReference type="EMBL" id="CAJNJQ010005693">
    <property type="protein sequence ID" value="CAE7220744.1"/>
    <property type="molecule type" value="Genomic_DNA"/>
</dbReference>
<dbReference type="AlphaFoldDB" id="A0A8H3HZD6"/>
<dbReference type="Proteomes" id="UP000663827">
    <property type="component" value="Unassembled WGS sequence"/>
</dbReference>
<organism evidence="1 2">
    <name type="scientific">Rhizoctonia solani</name>
    <dbReference type="NCBI Taxonomy" id="456999"/>
    <lineage>
        <taxon>Eukaryota</taxon>
        <taxon>Fungi</taxon>
        <taxon>Dikarya</taxon>
        <taxon>Basidiomycota</taxon>
        <taxon>Agaricomycotina</taxon>
        <taxon>Agaricomycetes</taxon>
        <taxon>Cantharellales</taxon>
        <taxon>Ceratobasidiaceae</taxon>
        <taxon>Rhizoctonia</taxon>
    </lineage>
</organism>
<evidence type="ECO:0000313" key="1">
    <source>
        <dbReference type="EMBL" id="CAE7220744.1"/>
    </source>
</evidence>
<comment type="caution">
    <text evidence="1">The sequence shown here is derived from an EMBL/GenBank/DDBJ whole genome shotgun (WGS) entry which is preliminary data.</text>
</comment>
<evidence type="ECO:0000313" key="2">
    <source>
        <dbReference type="Proteomes" id="UP000663827"/>
    </source>
</evidence>
<reference evidence="1" key="1">
    <citation type="submission" date="2021-01" db="EMBL/GenBank/DDBJ databases">
        <authorList>
            <person name="Kaushik A."/>
        </authorList>
    </citation>
    <scope>NUCLEOTIDE SEQUENCE</scope>
    <source>
        <strain evidence="1">AG5</strain>
    </source>
</reference>